<dbReference type="GO" id="GO:0006995">
    <property type="term" value="P:cellular response to nitrogen starvation"/>
    <property type="evidence" value="ECO:0007669"/>
    <property type="project" value="UniProtKB-ARBA"/>
</dbReference>
<reference evidence="10" key="1">
    <citation type="submission" date="2022-02" db="EMBL/GenBank/DDBJ databases">
        <authorList>
            <person name="Henning P.M."/>
            <person name="McCubbin A.G."/>
            <person name="Shore J.S."/>
        </authorList>
    </citation>
    <scope>NUCLEOTIDE SEQUENCE</scope>
    <source>
        <strain evidence="10">F60SS</strain>
        <tissue evidence="10">Leaves</tissue>
    </source>
</reference>
<feature type="chain" id="PRO_5040254188" description="Precursor of CEP9" evidence="9">
    <location>
        <begin position="24"/>
        <end position="249"/>
    </location>
</feature>
<evidence type="ECO:0000256" key="7">
    <source>
        <dbReference type="ARBA" id="ARBA00023278"/>
    </source>
</evidence>
<dbReference type="GO" id="GO:0048046">
    <property type="term" value="C:apoplast"/>
    <property type="evidence" value="ECO:0007669"/>
    <property type="project" value="UniProtKB-SubCell"/>
</dbReference>
<feature type="region of interest" description="Disordered" evidence="8">
    <location>
        <begin position="43"/>
        <end position="249"/>
    </location>
</feature>
<feature type="compositionally biased region" description="Low complexity" evidence="8">
    <location>
        <begin position="67"/>
        <end position="93"/>
    </location>
</feature>
<evidence type="ECO:0000256" key="4">
    <source>
        <dbReference type="ARBA" id="ARBA00022525"/>
    </source>
</evidence>
<comment type="subcellular location">
    <subcellularLocation>
        <location evidence="1">Secreted</location>
        <location evidence="1">Extracellular space</location>
        <location evidence="1">Apoplast</location>
    </subcellularLocation>
</comment>
<dbReference type="EMBL" id="JAKUCV010000845">
    <property type="protein sequence ID" value="KAJ4848669.1"/>
    <property type="molecule type" value="Genomic_DNA"/>
</dbReference>
<feature type="compositionally biased region" description="Polar residues" evidence="8">
    <location>
        <begin position="205"/>
        <end position="220"/>
    </location>
</feature>
<dbReference type="InterPro" id="IPR033250">
    <property type="entry name" value="CEP"/>
</dbReference>
<name>A0A9Q0JNX7_9ROSI</name>
<evidence type="ECO:0000256" key="6">
    <source>
        <dbReference type="ARBA" id="ARBA00022729"/>
    </source>
</evidence>
<gene>
    <name evidence="10" type="ORF">Tsubulata_041007</name>
</gene>
<evidence type="ECO:0000256" key="1">
    <source>
        <dbReference type="ARBA" id="ARBA00004271"/>
    </source>
</evidence>
<keyword evidence="5" id="KW-0372">Hormone</keyword>
<keyword evidence="7" id="KW-0379">Hydroxylation</keyword>
<reference evidence="10" key="2">
    <citation type="journal article" date="2023" name="Plants (Basel)">
        <title>Annotation of the Turnera subulata (Passifloraceae) Draft Genome Reveals the S-Locus Evolved after the Divergence of Turneroideae from Passifloroideae in a Stepwise Manner.</title>
        <authorList>
            <person name="Henning P.M."/>
            <person name="Roalson E.H."/>
            <person name="Mir W."/>
            <person name="McCubbin A.G."/>
            <person name="Shore J.S."/>
        </authorList>
    </citation>
    <scope>NUCLEOTIDE SEQUENCE</scope>
    <source>
        <strain evidence="10">F60SS</strain>
    </source>
</reference>
<dbReference type="PANTHER" id="PTHR33348:SF44">
    <property type="entry name" value="PRECURSOR OF CEP6"/>
    <property type="match status" value="1"/>
</dbReference>
<proteinExistence type="inferred from homology"/>
<evidence type="ECO:0000256" key="2">
    <source>
        <dbReference type="ARBA" id="ARBA00008963"/>
    </source>
</evidence>
<keyword evidence="11" id="KW-1185">Reference proteome</keyword>
<keyword evidence="3" id="KW-0052">Apoplast</keyword>
<dbReference type="Proteomes" id="UP001141552">
    <property type="component" value="Unassembled WGS sequence"/>
</dbReference>
<comment type="caution">
    <text evidence="10">The sequence shown here is derived from an EMBL/GenBank/DDBJ whole genome shotgun (WGS) entry which is preliminary data.</text>
</comment>
<feature type="signal peptide" evidence="9">
    <location>
        <begin position="1"/>
        <end position="23"/>
    </location>
</feature>
<accession>A0A9Q0JNX7</accession>
<evidence type="ECO:0000256" key="8">
    <source>
        <dbReference type="SAM" id="MobiDB-lite"/>
    </source>
</evidence>
<comment type="similarity">
    <text evidence="2">Belongs to the C-terminally encoded plant signaling peptide (CEP) family.</text>
</comment>
<protein>
    <recommendedName>
        <fullName evidence="12">Precursor of CEP9</fullName>
    </recommendedName>
</protein>
<dbReference type="AlphaFoldDB" id="A0A9Q0JNX7"/>
<dbReference type="GO" id="GO:1902025">
    <property type="term" value="P:nitrate import"/>
    <property type="evidence" value="ECO:0007669"/>
    <property type="project" value="TreeGrafter"/>
</dbReference>
<evidence type="ECO:0000256" key="9">
    <source>
        <dbReference type="SAM" id="SignalP"/>
    </source>
</evidence>
<dbReference type="PANTHER" id="PTHR33348">
    <property type="entry name" value="PRECURSOR OF CEP5"/>
    <property type="match status" value="1"/>
</dbReference>
<sequence>MAAILSICKCAMLLALIFTLLQSLLIEGRPIKSVMNKQELLSNEKVSPTQNQKSNSGFGSYKDVSEETSPGLSTSLSSQSTKPSSLGSSSSSKHTTAGTTDDFHPTVPGHSPGVGHVLSEDDAEDTDPIPPGPSPRIERSPSGFKPTTPGHSPGVGHFWLEDDAGDADPKAPGPAGTHNDHSVSGFKPTTPGHSPGVGHYISDTKVVSNQSGTEKYSTTGSKDDFRPTEPGHSPGVGHASQYENAEPNA</sequence>
<keyword evidence="6 9" id="KW-0732">Signal</keyword>
<dbReference type="GO" id="GO:2000280">
    <property type="term" value="P:regulation of root development"/>
    <property type="evidence" value="ECO:0007669"/>
    <property type="project" value="TreeGrafter"/>
</dbReference>
<keyword evidence="4" id="KW-0964">Secreted</keyword>
<evidence type="ECO:0000256" key="3">
    <source>
        <dbReference type="ARBA" id="ARBA00022523"/>
    </source>
</evidence>
<evidence type="ECO:0008006" key="12">
    <source>
        <dbReference type="Google" id="ProtNLM"/>
    </source>
</evidence>
<dbReference type="GO" id="GO:0048364">
    <property type="term" value="P:root development"/>
    <property type="evidence" value="ECO:0007669"/>
    <property type="project" value="InterPro"/>
</dbReference>
<dbReference type="GO" id="GO:1901371">
    <property type="term" value="P:regulation of leaf morphogenesis"/>
    <property type="evidence" value="ECO:0007669"/>
    <property type="project" value="TreeGrafter"/>
</dbReference>
<evidence type="ECO:0000313" key="10">
    <source>
        <dbReference type="EMBL" id="KAJ4848669.1"/>
    </source>
</evidence>
<feature type="compositionally biased region" description="Polar residues" evidence="8">
    <location>
        <begin position="43"/>
        <end position="58"/>
    </location>
</feature>
<evidence type="ECO:0000256" key="5">
    <source>
        <dbReference type="ARBA" id="ARBA00022702"/>
    </source>
</evidence>
<dbReference type="GO" id="GO:0005179">
    <property type="term" value="F:hormone activity"/>
    <property type="evidence" value="ECO:0007669"/>
    <property type="project" value="UniProtKB-KW"/>
</dbReference>
<evidence type="ECO:0000313" key="11">
    <source>
        <dbReference type="Proteomes" id="UP001141552"/>
    </source>
</evidence>
<organism evidence="10 11">
    <name type="scientific">Turnera subulata</name>
    <dbReference type="NCBI Taxonomy" id="218843"/>
    <lineage>
        <taxon>Eukaryota</taxon>
        <taxon>Viridiplantae</taxon>
        <taxon>Streptophyta</taxon>
        <taxon>Embryophyta</taxon>
        <taxon>Tracheophyta</taxon>
        <taxon>Spermatophyta</taxon>
        <taxon>Magnoliopsida</taxon>
        <taxon>eudicotyledons</taxon>
        <taxon>Gunneridae</taxon>
        <taxon>Pentapetalae</taxon>
        <taxon>rosids</taxon>
        <taxon>fabids</taxon>
        <taxon>Malpighiales</taxon>
        <taxon>Passifloraceae</taxon>
        <taxon>Turnera</taxon>
    </lineage>
</organism>
<dbReference type="OrthoDB" id="1717170at2759"/>